<dbReference type="EMBL" id="JAKWBL010000003">
    <property type="protein sequence ID" value="MCH5599352.1"/>
    <property type="molecule type" value="Genomic_DNA"/>
</dbReference>
<keyword evidence="2" id="KW-1185">Reference proteome</keyword>
<name>A0ABS9SLV3_9BACT</name>
<protein>
    <recommendedName>
        <fullName evidence="3">TonB-dependent receptor</fullName>
    </recommendedName>
</protein>
<accession>A0ABS9SLV3</accession>
<dbReference type="Proteomes" id="UP001202248">
    <property type="component" value="Unassembled WGS sequence"/>
</dbReference>
<evidence type="ECO:0000313" key="2">
    <source>
        <dbReference type="Proteomes" id="UP001202248"/>
    </source>
</evidence>
<comment type="caution">
    <text evidence="1">The sequence shown here is derived from an EMBL/GenBank/DDBJ whole genome shotgun (WGS) entry which is preliminary data.</text>
</comment>
<evidence type="ECO:0008006" key="3">
    <source>
        <dbReference type="Google" id="ProtNLM"/>
    </source>
</evidence>
<organism evidence="1 2">
    <name type="scientific">Niabella ginsengisoli</name>
    <dbReference type="NCBI Taxonomy" id="522298"/>
    <lineage>
        <taxon>Bacteria</taxon>
        <taxon>Pseudomonadati</taxon>
        <taxon>Bacteroidota</taxon>
        <taxon>Chitinophagia</taxon>
        <taxon>Chitinophagales</taxon>
        <taxon>Chitinophagaceae</taxon>
        <taxon>Niabella</taxon>
    </lineage>
</organism>
<proteinExistence type="predicted"/>
<gene>
    <name evidence="1" type="ORF">MKP09_16255</name>
</gene>
<dbReference type="RefSeq" id="WP_240831170.1">
    <property type="nucleotide sequence ID" value="NZ_JAKWBL010000003.1"/>
</dbReference>
<reference evidence="1 2" key="1">
    <citation type="submission" date="2022-02" db="EMBL/GenBank/DDBJ databases">
        <authorList>
            <person name="Min J."/>
        </authorList>
    </citation>
    <scope>NUCLEOTIDE SEQUENCE [LARGE SCALE GENOMIC DNA]</scope>
    <source>
        <strain evidence="1 2">GR10-1</strain>
    </source>
</reference>
<evidence type="ECO:0000313" key="1">
    <source>
        <dbReference type="EMBL" id="MCH5599352.1"/>
    </source>
</evidence>
<dbReference type="SUPFAM" id="SSF56935">
    <property type="entry name" value="Porins"/>
    <property type="match status" value="1"/>
</dbReference>
<sequence length="316" mass="36425">MTLDIKLDQFVKGLSTKLVGNYEANDYMRKWYLTHQYNYKFISADPTNNPYIPGRPDPNQINIFTFSQNQPFLRYNISTGWQYQVNWYLNYDRKFGEHAINAMTVFEQADNRRIGATAQGFAPVTDIDQMFAYSTSPGNRFGDAEEFIDPALTRQSWIGRLNYNYGNRYLADFSFRYDGTVLAAKSQRWGFFPSASLAWRISQESFFKDNIDWINELKLRGGYGTTGNLVNVANEQIGKFLYMDTYANAGGYMFGNTYYINVGPGPTPVPGITWATNYETNLGLDFAMLKNRLSGSIDGFLKRRRIFWARAMLPFL</sequence>